<evidence type="ECO:0000313" key="2">
    <source>
        <dbReference type="Proteomes" id="UP000030755"/>
    </source>
</evidence>
<proteinExistence type="predicted"/>
<reference evidence="1 2" key="1">
    <citation type="journal article" date="2013" name="Curr. Biol.">
        <title>Shared signatures of parasitism and phylogenomics unite Cryptomycota and microsporidia.</title>
        <authorList>
            <person name="James T.Y."/>
            <person name="Pelin A."/>
            <person name="Bonen L."/>
            <person name="Ahrendt S."/>
            <person name="Sain D."/>
            <person name="Corradi N."/>
            <person name="Stajich J.E."/>
        </authorList>
    </citation>
    <scope>NUCLEOTIDE SEQUENCE [LARGE SCALE GENOMIC DNA]</scope>
    <source>
        <strain evidence="1 2">CSF55</strain>
    </source>
</reference>
<gene>
    <name evidence="1" type="ORF">O9G_002862</name>
</gene>
<dbReference type="EMBL" id="KE561079">
    <property type="protein sequence ID" value="EPZ33061.1"/>
    <property type="molecule type" value="Genomic_DNA"/>
</dbReference>
<dbReference type="PANTHER" id="PTHR28110">
    <property type="entry name" value="TRANSMEMBRANE PROTEIN"/>
    <property type="match status" value="1"/>
</dbReference>
<name>A0A075AS18_ROZAC</name>
<dbReference type="Proteomes" id="UP000030755">
    <property type="component" value="Unassembled WGS sequence"/>
</dbReference>
<sequence>MDSIYKEDNWFLYHYQKNLFMPNEFVEHIRMAVTEHNNDPKSVLVFSGGQTRMQAGPISEASSYYRISKLFPYNSTLNVFTEDYATDSFENLLFSICRFQQVTGQYPKRITVIGMYFKEKRFRELHAHALNLESLNYESPDLKLIDHNCLRQILGVVARHFQGKGQKEIPSEIGIPMLNLVRDMRI</sequence>
<organism evidence="1 2">
    <name type="scientific">Rozella allomycis (strain CSF55)</name>
    <dbReference type="NCBI Taxonomy" id="988480"/>
    <lineage>
        <taxon>Eukaryota</taxon>
        <taxon>Fungi</taxon>
        <taxon>Fungi incertae sedis</taxon>
        <taxon>Cryptomycota</taxon>
        <taxon>Cryptomycota incertae sedis</taxon>
        <taxon>Rozella</taxon>
    </lineage>
</organism>
<accession>A0A075AS18</accession>
<dbReference type="HOGENOM" id="CLU_1455194_0_0_1"/>
<keyword evidence="2" id="KW-1185">Reference proteome</keyword>
<protein>
    <recommendedName>
        <fullName evidence="3">DUF218 domain-containing protein</fullName>
    </recommendedName>
</protein>
<dbReference type="GO" id="GO:0005737">
    <property type="term" value="C:cytoplasm"/>
    <property type="evidence" value="ECO:0007669"/>
    <property type="project" value="TreeGrafter"/>
</dbReference>
<dbReference type="AlphaFoldDB" id="A0A075AS18"/>
<evidence type="ECO:0008006" key="3">
    <source>
        <dbReference type="Google" id="ProtNLM"/>
    </source>
</evidence>
<dbReference type="InterPro" id="IPR055323">
    <property type="entry name" value="C57A10.07/YOR238W"/>
</dbReference>
<dbReference type="PANTHER" id="PTHR28110:SF1">
    <property type="entry name" value="TRANSMEMBRANE PROTEIN"/>
    <property type="match status" value="1"/>
</dbReference>
<dbReference type="OrthoDB" id="4347at2759"/>
<evidence type="ECO:0000313" key="1">
    <source>
        <dbReference type="EMBL" id="EPZ33061.1"/>
    </source>
</evidence>